<gene>
    <name evidence="2" type="ORF">OLC1_LOCUS11562</name>
</gene>
<evidence type="ECO:0000313" key="2">
    <source>
        <dbReference type="EMBL" id="CAI9102157.1"/>
    </source>
</evidence>
<protein>
    <submittedName>
        <fullName evidence="2">OLC1v1000379C1</fullName>
    </submittedName>
</protein>
<sequence>MSIVARNENQAYLCIMGMGARNANQAPADFVEVPCATHRPLQIPVVRADELCIIGKGTRNKNQPPARIAEVQGTKARPLQGDEADFGSLTNTVTGLLGAAKNISLQLDEISSTVNGLVNNSKDIDVACGKSTPAEPFISVDSKRDVVGEFHDLKQTTTVAEYQEKFEELRDLMVERNYGLSEGYLVSSFLSGLKSEVKESIANRKPETLYHAFNLARVQEIAIGEMKEK</sequence>
<evidence type="ECO:0000313" key="3">
    <source>
        <dbReference type="Proteomes" id="UP001161247"/>
    </source>
</evidence>
<feature type="domain" description="Ty3 transposon capsid-like protein" evidence="1">
    <location>
        <begin position="141"/>
        <end position="223"/>
    </location>
</feature>
<dbReference type="Pfam" id="PF19259">
    <property type="entry name" value="Ty3_capsid"/>
    <property type="match status" value="1"/>
</dbReference>
<organism evidence="2 3">
    <name type="scientific">Oldenlandia corymbosa var. corymbosa</name>
    <dbReference type="NCBI Taxonomy" id="529605"/>
    <lineage>
        <taxon>Eukaryota</taxon>
        <taxon>Viridiplantae</taxon>
        <taxon>Streptophyta</taxon>
        <taxon>Embryophyta</taxon>
        <taxon>Tracheophyta</taxon>
        <taxon>Spermatophyta</taxon>
        <taxon>Magnoliopsida</taxon>
        <taxon>eudicotyledons</taxon>
        <taxon>Gunneridae</taxon>
        <taxon>Pentapetalae</taxon>
        <taxon>asterids</taxon>
        <taxon>lamiids</taxon>
        <taxon>Gentianales</taxon>
        <taxon>Rubiaceae</taxon>
        <taxon>Rubioideae</taxon>
        <taxon>Spermacoceae</taxon>
        <taxon>Hedyotis-Oldenlandia complex</taxon>
        <taxon>Oldenlandia</taxon>
    </lineage>
</organism>
<reference evidence="2" key="1">
    <citation type="submission" date="2023-03" db="EMBL/GenBank/DDBJ databases">
        <authorList>
            <person name="Julca I."/>
        </authorList>
    </citation>
    <scope>NUCLEOTIDE SEQUENCE</scope>
</reference>
<proteinExistence type="predicted"/>
<dbReference type="AlphaFoldDB" id="A0AAV1D332"/>
<dbReference type="InterPro" id="IPR045358">
    <property type="entry name" value="Ty3_capsid"/>
</dbReference>
<accession>A0AAV1D332</accession>
<keyword evidence="3" id="KW-1185">Reference proteome</keyword>
<dbReference type="Proteomes" id="UP001161247">
    <property type="component" value="Chromosome 4"/>
</dbReference>
<evidence type="ECO:0000259" key="1">
    <source>
        <dbReference type="Pfam" id="PF19259"/>
    </source>
</evidence>
<name>A0AAV1D332_OLDCO</name>
<dbReference type="EMBL" id="OX459121">
    <property type="protein sequence ID" value="CAI9102157.1"/>
    <property type="molecule type" value="Genomic_DNA"/>
</dbReference>